<proteinExistence type="predicted"/>
<dbReference type="EMBL" id="JASCZI010181694">
    <property type="protein sequence ID" value="MED6185376.1"/>
    <property type="molecule type" value="Genomic_DNA"/>
</dbReference>
<keyword evidence="2" id="KW-1185">Reference proteome</keyword>
<evidence type="ECO:0000313" key="2">
    <source>
        <dbReference type="Proteomes" id="UP001341840"/>
    </source>
</evidence>
<sequence length="101" mass="11310">MLNARACDCDEFQEFHYLCCQAIATCASGGLEWGAYVDPIFTVTNLFKVYEMKFLPIPDENLCPEWMGSRAVMAKTMGMWDYSSENWFGPAGSTGSTVTRP</sequence>
<organism evidence="1 2">
    <name type="scientific">Stylosanthes scabra</name>
    <dbReference type="NCBI Taxonomy" id="79078"/>
    <lineage>
        <taxon>Eukaryota</taxon>
        <taxon>Viridiplantae</taxon>
        <taxon>Streptophyta</taxon>
        <taxon>Embryophyta</taxon>
        <taxon>Tracheophyta</taxon>
        <taxon>Spermatophyta</taxon>
        <taxon>Magnoliopsida</taxon>
        <taxon>eudicotyledons</taxon>
        <taxon>Gunneridae</taxon>
        <taxon>Pentapetalae</taxon>
        <taxon>rosids</taxon>
        <taxon>fabids</taxon>
        <taxon>Fabales</taxon>
        <taxon>Fabaceae</taxon>
        <taxon>Papilionoideae</taxon>
        <taxon>50 kb inversion clade</taxon>
        <taxon>dalbergioids sensu lato</taxon>
        <taxon>Dalbergieae</taxon>
        <taxon>Pterocarpus clade</taxon>
        <taxon>Stylosanthes</taxon>
    </lineage>
</organism>
<protein>
    <submittedName>
        <fullName evidence="1">Uncharacterized protein</fullName>
    </submittedName>
</protein>
<dbReference type="Proteomes" id="UP001341840">
    <property type="component" value="Unassembled WGS sequence"/>
</dbReference>
<evidence type="ECO:0000313" key="1">
    <source>
        <dbReference type="EMBL" id="MED6185376.1"/>
    </source>
</evidence>
<comment type="caution">
    <text evidence="1">The sequence shown here is derived from an EMBL/GenBank/DDBJ whole genome shotgun (WGS) entry which is preliminary data.</text>
</comment>
<reference evidence="1 2" key="1">
    <citation type="journal article" date="2023" name="Plants (Basel)">
        <title>Bridging the Gap: Combining Genomics and Transcriptomics Approaches to Understand Stylosanthes scabra, an Orphan Legume from the Brazilian Caatinga.</title>
        <authorList>
            <person name="Ferreira-Neto J.R.C."/>
            <person name="da Silva M.D."/>
            <person name="Binneck E."/>
            <person name="de Melo N.F."/>
            <person name="da Silva R.H."/>
            <person name="de Melo A.L.T.M."/>
            <person name="Pandolfi V."/>
            <person name="Bustamante F.O."/>
            <person name="Brasileiro-Vidal A.C."/>
            <person name="Benko-Iseppon A.M."/>
        </authorList>
    </citation>
    <scope>NUCLEOTIDE SEQUENCE [LARGE SCALE GENOMIC DNA]</scope>
    <source>
        <tissue evidence="1">Leaves</tissue>
    </source>
</reference>
<name>A0ABU6WJ06_9FABA</name>
<gene>
    <name evidence="1" type="ORF">PIB30_056453</name>
</gene>
<accession>A0ABU6WJ06</accession>